<reference evidence="1" key="2">
    <citation type="journal article" date="2020" name="Nat. Commun.">
        <title>Large-scale genome sequencing of mycorrhizal fungi provides insights into the early evolution of symbiotic traits.</title>
        <authorList>
            <person name="Miyauchi S."/>
            <person name="Kiss E."/>
            <person name="Kuo A."/>
            <person name="Drula E."/>
            <person name="Kohler A."/>
            <person name="Sanchez-Garcia M."/>
            <person name="Morin E."/>
            <person name="Andreopoulos B."/>
            <person name="Barry K.W."/>
            <person name="Bonito G."/>
            <person name="Buee M."/>
            <person name="Carver A."/>
            <person name="Chen C."/>
            <person name="Cichocki N."/>
            <person name="Clum A."/>
            <person name="Culley D."/>
            <person name="Crous P.W."/>
            <person name="Fauchery L."/>
            <person name="Girlanda M."/>
            <person name="Hayes R.D."/>
            <person name="Keri Z."/>
            <person name="LaButti K."/>
            <person name="Lipzen A."/>
            <person name="Lombard V."/>
            <person name="Magnuson J."/>
            <person name="Maillard F."/>
            <person name="Murat C."/>
            <person name="Nolan M."/>
            <person name="Ohm R.A."/>
            <person name="Pangilinan J."/>
            <person name="Pereira M.F."/>
            <person name="Perotto S."/>
            <person name="Peter M."/>
            <person name="Pfister S."/>
            <person name="Riley R."/>
            <person name="Sitrit Y."/>
            <person name="Stielow J.B."/>
            <person name="Szollosi G."/>
            <person name="Zifcakova L."/>
            <person name="Stursova M."/>
            <person name="Spatafora J.W."/>
            <person name="Tedersoo L."/>
            <person name="Vaario L.M."/>
            <person name="Yamada A."/>
            <person name="Yan M."/>
            <person name="Wang P."/>
            <person name="Xu J."/>
            <person name="Bruns T."/>
            <person name="Baldrian P."/>
            <person name="Vilgalys R."/>
            <person name="Dunand C."/>
            <person name="Henrissat B."/>
            <person name="Grigoriev I.V."/>
            <person name="Hibbett D."/>
            <person name="Nagy L.G."/>
            <person name="Martin F.M."/>
        </authorList>
    </citation>
    <scope>NUCLEOTIDE SEQUENCE</scope>
    <source>
        <strain evidence="1">P2</strain>
    </source>
</reference>
<comment type="caution">
    <text evidence="1">The sequence shown here is derived from an EMBL/GenBank/DDBJ whole genome shotgun (WGS) entry which is preliminary data.</text>
</comment>
<reference evidence="1" key="1">
    <citation type="submission" date="2019-10" db="EMBL/GenBank/DDBJ databases">
        <authorList>
            <consortium name="DOE Joint Genome Institute"/>
            <person name="Kuo A."/>
            <person name="Miyauchi S."/>
            <person name="Kiss E."/>
            <person name="Drula E."/>
            <person name="Kohler A."/>
            <person name="Sanchez-Garcia M."/>
            <person name="Andreopoulos B."/>
            <person name="Barry K.W."/>
            <person name="Bonito G."/>
            <person name="Buee M."/>
            <person name="Carver A."/>
            <person name="Chen C."/>
            <person name="Cichocki N."/>
            <person name="Clum A."/>
            <person name="Culley D."/>
            <person name="Crous P.W."/>
            <person name="Fauchery L."/>
            <person name="Girlanda M."/>
            <person name="Hayes R."/>
            <person name="Keri Z."/>
            <person name="Labutti K."/>
            <person name="Lipzen A."/>
            <person name="Lombard V."/>
            <person name="Magnuson J."/>
            <person name="Maillard F."/>
            <person name="Morin E."/>
            <person name="Murat C."/>
            <person name="Nolan M."/>
            <person name="Ohm R."/>
            <person name="Pangilinan J."/>
            <person name="Pereira M."/>
            <person name="Perotto S."/>
            <person name="Peter M."/>
            <person name="Riley R."/>
            <person name="Sitrit Y."/>
            <person name="Stielow B."/>
            <person name="Szollosi G."/>
            <person name="Zifcakova L."/>
            <person name="Stursova M."/>
            <person name="Spatafora J.W."/>
            <person name="Tedersoo L."/>
            <person name="Vaario L.-M."/>
            <person name="Yamada A."/>
            <person name="Yan M."/>
            <person name="Wang P."/>
            <person name="Xu J."/>
            <person name="Bruns T."/>
            <person name="Baldrian P."/>
            <person name="Vilgalys R."/>
            <person name="Henrissat B."/>
            <person name="Grigoriev I.V."/>
            <person name="Hibbett D."/>
            <person name="Nagy L.G."/>
            <person name="Martin F.M."/>
        </authorList>
    </citation>
    <scope>NUCLEOTIDE SEQUENCE</scope>
    <source>
        <strain evidence="1">P2</strain>
    </source>
</reference>
<sequence>MIVGKRGMSGTADHPFPRASMAGGAYVVSGLASAFLAYTRSVCAAYFCGAALCCALSVKVIKNFVRQPRPLGVTPLKSYGMPSTHSAVMFFYAGTVVLTSTTLPIHPSLPDHPYIRVWPPLVAGTSAVVVALSRVWWGHHDFLQIAAGSLYGATCSIIAYKMWVSGLDVYGHSLEAWLGAFMGWH</sequence>
<protein>
    <submittedName>
        <fullName evidence="1">Uncharacterized protein</fullName>
    </submittedName>
</protein>
<proteinExistence type="predicted"/>
<dbReference type="Proteomes" id="UP000886501">
    <property type="component" value="Unassembled WGS sequence"/>
</dbReference>
<organism evidence="1 2">
    <name type="scientific">Thelephora ganbajun</name>
    <name type="common">Ganba fungus</name>
    <dbReference type="NCBI Taxonomy" id="370292"/>
    <lineage>
        <taxon>Eukaryota</taxon>
        <taxon>Fungi</taxon>
        <taxon>Dikarya</taxon>
        <taxon>Basidiomycota</taxon>
        <taxon>Agaricomycotina</taxon>
        <taxon>Agaricomycetes</taxon>
        <taxon>Thelephorales</taxon>
        <taxon>Thelephoraceae</taxon>
        <taxon>Thelephora</taxon>
    </lineage>
</organism>
<accession>A0ACB6ZJY0</accession>
<evidence type="ECO:0000313" key="1">
    <source>
        <dbReference type="EMBL" id="KAF9649693.1"/>
    </source>
</evidence>
<name>A0ACB6ZJY0_THEGA</name>
<keyword evidence="2" id="KW-1185">Reference proteome</keyword>
<evidence type="ECO:0000313" key="2">
    <source>
        <dbReference type="Proteomes" id="UP000886501"/>
    </source>
</evidence>
<dbReference type="EMBL" id="MU117994">
    <property type="protein sequence ID" value="KAF9649693.1"/>
    <property type="molecule type" value="Genomic_DNA"/>
</dbReference>
<gene>
    <name evidence="1" type="ORF">BDM02DRAFT_1763656</name>
</gene>